<dbReference type="GO" id="GO:0005759">
    <property type="term" value="C:mitochondrial matrix"/>
    <property type="evidence" value="ECO:0007669"/>
    <property type="project" value="UniProtKB-ARBA"/>
</dbReference>
<evidence type="ECO:0000256" key="13">
    <source>
        <dbReference type="ARBA" id="ARBA00022884"/>
    </source>
</evidence>
<evidence type="ECO:0000313" key="20">
    <source>
        <dbReference type="EMBL" id="KAF7639065.1"/>
    </source>
</evidence>
<dbReference type="InterPro" id="IPR004821">
    <property type="entry name" value="Cyt_trans-like"/>
</dbReference>
<evidence type="ECO:0000256" key="11">
    <source>
        <dbReference type="ARBA" id="ARBA00022741"/>
    </source>
</evidence>
<evidence type="ECO:0000256" key="6">
    <source>
        <dbReference type="ARBA" id="ARBA00011881"/>
    </source>
</evidence>
<evidence type="ECO:0000256" key="9">
    <source>
        <dbReference type="ARBA" id="ARBA00022679"/>
    </source>
</evidence>
<evidence type="ECO:0000256" key="17">
    <source>
        <dbReference type="ARBA" id="ARBA00093425"/>
    </source>
</evidence>
<dbReference type="AlphaFoldDB" id="A0A8T0A0Y0"/>
<keyword evidence="13" id="KW-0694">RNA-binding</keyword>
<comment type="catalytic activity">
    <reaction evidence="18">
        <text>beta-nicotinamide D-ribonucleotide + ATP + H(+) = diphosphate + NAD(+)</text>
        <dbReference type="Rhea" id="RHEA:21360"/>
        <dbReference type="ChEBI" id="CHEBI:14649"/>
        <dbReference type="ChEBI" id="CHEBI:15378"/>
        <dbReference type="ChEBI" id="CHEBI:30616"/>
        <dbReference type="ChEBI" id="CHEBI:33019"/>
        <dbReference type="ChEBI" id="CHEBI:57540"/>
        <dbReference type="EC" id="2.7.7.1"/>
    </reaction>
</comment>
<comment type="caution">
    <text evidence="20">The sequence shown here is derived from an EMBL/GenBank/DDBJ whole genome shotgun (WGS) entry which is preliminary data.</text>
</comment>
<keyword evidence="16" id="KW-0539">Nucleus</keyword>
<dbReference type="EC" id="2.7.7.1" evidence="18"/>
<comment type="similarity">
    <text evidence="18">Belongs to the eukaryotic NMN adenylyltransferase family.</text>
</comment>
<dbReference type="GO" id="GO:0000309">
    <property type="term" value="F:nicotinamide-nucleotide adenylyltransferase activity"/>
    <property type="evidence" value="ECO:0007669"/>
    <property type="project" value="UniProtKB-EC"/>
</dbReference>
<dbReference type="InterPro" id="IPR051182">
    <property type="entry name" value="Euk_NMN_adenylyltrnsfrase"/>
</dbReference>
<dbReference type="InterPro" id="IPR005155">
    <property type="entry name" value="UPF0113_PUA"/>
</dbReference>
<dbReference type="CDD" id="cd21146">
    <property type="entry name" value="Nip7_N_euk"/>
    <property type="match status" value="1"/>
</dbReference>
<evidence type="ECO:0000313" key="21">
    <source>
        <dbReference type="Proteomes" id="UP000605970"/>
    </source>
</evidence>
<dbReference type="GO" id="GO:0042254">
    <property type="term" value="P:ribosome biogenesis"/>
    <property type="evidence" value="ECO:0007669"/>
    <property type="project" value="UniProtKB-KW"/>
</dbReference>
<comment type="subcellular location">
    <subcellularLocation>
        <location evidence="3">Mitochondrion</location>
    </subcellularLocation>
    <subcellularLocation>
        <location evidence="4">Nucleus</location>
        <location evidence="4">Nucleolus</location>
    </subcellularLocation>
</comment>
<dbReference type="Pfam" id="PF03657">
    <property type="entry name" value="UPF0113"/>
    <property type="match status" value="1"/>
</dbReference>
<proteinExistence type="inferred from homology"/>
<evidence type="ECO:0000256" key="7">
    <source>
        <dbReference type="ARBA" id="ARBA00022517"/>
    </source>
</evidence>
<dbReference type="EMBL" id="JABEBT010000008">
    <property type="protein sequence ID" value="KAF7639065.1"/>
    <property type="molecule type" value="Genomic_DNA"/>
</dbReference>
<sequence>MNARVLTGSNVVLILCGSFNPPTYLHLRMFERARDFLQQECKCNVLDGIISPVSDHFKCKKPSLAPAIHRLRMSQLATNSSNWIRADGWECQREGWTRTIDLLKYHNMQIQNRYSNIQRLRLILLCGADLVDSFPGKDPTSSDGRLWRIDHLKQILTQYGIIVIERRGASASKTLNSEDLDFLHSLLDNVAIIDDDTFPNEISSTKLRMAVNSGRSIRYCTPDNVVEYIIENKLYTKEWEQQQEALAFIIFIHCLIILKLAKMRPLTDEETEKFFKKLSNYIGDNIKLLLEREDGEYVFRLHKDRVYYCSEKLMRQAACISRKQLGSFGTCLGKFTKGGSFFLHITALDYLAPYALAKIWLKPQAEQQFLYGNNIVKSGVGRMSEGIEEKHGVIVYNMSDLPLGFGIAAKGTLSCKKADPTALVVLHQSDLGEYIRNEEGLI</sequence>
<evidence type="ECO:0000256" key="10">
    <source>
        <dbReference type="ARBA" id="ARBA00022695"/>
    </source>
</evidence>
<comment type="function">
    <text evidence="2">Required for proper 34S pre-rRNA processing and 60S ribosome subunit assembly.</text>
</comment>
<comment type="similarity">
    <text evidence="5">Belongs to the NIP7 family.</text>
</comment>
<dbReference type="SUPFAM" id="SSF88697">
    <property type="entry name" value="PUA domain-like"/>
    <property type="match status" value="1"/>
</dbReference>
<comment type="function">
    <text evidence="17">Catalyzes the formation of NAD(+) from nicotinamide mononucleotide (NMN) and ATP. Can also use the deamidated form; nicotinic acid mononucleotide (NaMN) as substrate with the same efficiency. Can use triazofurin monophosphate (TrMP) as substrate. Can also use GTP and ITP as nucleotide donors. Also catalyzes the reverse reaction, i.e. the pyrophosphorolytic cleavage of NAD(+). For the pyrophosphorolytic activity, can use NAD(+), NADH, NaAD, nicotinic acid adenine dinucleotide phosphate (NHD), nicotinamide guanine dinucleotide (NGD) as substrates. Fails to cleave phosphorylated dinucleotides NADP(+), NADPH and NaADP(+). Protects against axonal degeneration following injury. May be involved in the maintenance of axonal integrity. Also functions as a stress-response chaperone protein that prevents toxic aggregation of proteins; this function may be independent of its NAD(+) synthesis activity.</text>
</comment>
<name>A0A8T0A0Y0_9BILA</name>
<dbReference type="CDD" id="cd21151">
    <property type="entry name" value="PUA_Nip7-like"/>
    <property type="match status" value="1"/>
</dbReference>
<dbReference type="FunFam" id="3.10.450.220:FF:000001">
    <property type="entry name" value="60S ribosome subunit biogenesis protein NIP7 homolog"/>
    <property type="match status" value="1"/>
</dbReference>
<dbReference type="InterPro" id="IPR055359">
    <property type="entry name" value="Nip7_N_euk"/>
</dbReference>
<gene>
    <name evidence="20" type="ORF">Mgra_00001591</name>
</gene>
<dbReference type="SUPFAM" id="SSF88802">
    <property type="entry name" value="Pre-PUA domain"/>
    <property type="match status" value="1"/>
</dbReference>
<dbReference type="InterPro" id="IPR002478">
    <property type="entry name" value="PUA"/>
</dbReference>
<dbReference type="GO" id="GO:0009435">
    <property type="term" value="P:NAD+ biosynthetic process"/>
    <property type="evidence" value="ECO:0007669"/>
    <property type="project" value="InterPro"/>
</dbReference>
<dbReference type="SMART" id="SM00359">
    <property type="entry name" value="PUA"/>
    <property type="match status" value="1"/>
</dbReference>
<dbReference type="InterPro" id="IPR014729">
    <property type="entry name" value="Rossmann-like_a/b/a_fold"/>
</dbReference>
<dbReference type="InterPro" id="IPR040598">
    <property type="entry name" value="NIP7_N"/>
</dbReference>
<evidence type="ECO:0000256" key="8">
    <source>
        <dbReference type="ARBA" id="ARBA00022642"/>
    </source>
</evidence>
<keyword evidence="8 18" id="KW-0662">Pyridine nucleotide biosynthesis</keyword>
<evidence type="ECO:0000259" key="19">
    <source>
        <dbReference type="SMART" id="SM00359"/>
    </source>
</evidence>
<comment type="cofactor">
    <cofactor evidence="1">
        <name>Mg(2+)</name>
        <dbReference type="ChEBI" id="CHEBI:18420"/>
    </cofactor>
</comment>
<protein>
    <recommendedName>
        <fullName evidence="18">Nicotinamide-nucleotide adenylyltransferase</fullName>
        <ecNumber evidence="18">2.7.7.1</ecNumber>
        <ecNumber evidence="18">2.7.7.18</ecNumber>
    </recommendedName>
</protein>
<dbReference type="InterPro" id="IPR005248">
    <property type="entry name" value="NadD/NMNAT"/>
</dbReference>
<dbReference type="Pfam" id="PF01467">
    <property type="entry name" value="CTP_transf_like"/>
    <property type="match status" value="1"/>
</dbReference>
<dbReference type="FunFam" id="3.40.50.620:FF:000221">
    <property type="entry name" value="Nicotinamide/nicotinic acid mononucleotide adenylyltransferase 3"/>
    <property type="match status" value="1"/>
</dbReference>
<dbReference type="OrthoDB" id="27490at2759"/>
<dbReference type="Gene3D" id="2.30.130.10">
    <property type="entry name" value="PUA domain"/>
    <property type="match status" value="1"/>
</dbReference>
<keyword evidence="10 18" id="KW-0548">Nucleotidyltransferase</keyword>
<dbReference type="Gene3D" id="3.40.50.620">
    <property type="entry name" value="HUPs"/>
    <property type="match status" value="1"/>
</dbReference>
<comment type="pathway">
    <text evidence="18">Cofactor biosynthesis; NAD(+) biosynthesis; NAD(+) from nicotinamide D-ribonucleotide: step 1/1.</text>
</comment>
<evidence type="ECO:0000256" key="14">
    <source>
        <dbReference type="ARBA" id="ARBA00023027"/>
    </source>
</evidence>
<dbReference type="InterPro" id="IPR015947">
    <property type="entry name" value="PUA-like_sf"/>
</dbReference>
<evidence type="ECO:0000256" key="16">
    <source>
        <dbReference type="ARBA" id="ARBA00023242"/>
    </source>
</evidence>
<dbReference type="PROSITE" id="PS50890">
    <property type="entry name" value="PUA"/>
    <property type="match status" value="1"/>
</dbReference>
<feature type="domain" description="PUA" evidence="19">
    <location>
        <begin position="357"/>
        <end position="432"/>
    </location>
</feature>
<dbReference type="InterPro" id="IPR036974">
    <property type="entry name" value="PUA_sf"/>
</dbReference>
<comment type="subunit">
    <text evidence="6">Homotetramer.</text>
</comment>
<dbReference type="Pfam" id="PF17833">
    <property type="entry name" value="pre-PUA_NIP7"/>
    <property type="match status" value="1"/>
</dbReference>
<evidence type="ECO:0000256" key="2">
    <source>
        <dbReference type="ARBA" id="ARBA00004087"/>
    </source>
</evidence>
<dbReference type="GO" id="GO:0004515">
    <property type="term" value="F:nicotinate-nucleotide adenylyltransferase activity"/>
    <property type="evidence" value="ECO:0007669"/>
    <property type="project" value="UniProtKB-EC"/>
</dbReference>
<evidence type="ECO:0000256" key="18">
    <source>
        <dbReference type="RuleBase" id="RU362021"/>
    </source>
</evidence>
<dbReference type="SUPFAM" id="SSF52374">
    <property type="entry name" value="Nucleotidylyl transferase"/>
    <property type="match status" value="1"/>
</dbReference>
<keyword evidence="12 18" id="KW-0067">ATP-binding</keyword>
<comment type="catalytic activity">
    <reaction evidence="18">
        <text>nicotinate beta-D-ribonucleotide + ATP + H(+) = deamido-NAD(+) + diphosphate</text>
        <dbReference type="Rhea" id="RHEA:22860"/>
        <dbReference type="ChEBI" id="CHEBI:15378"/>
        <dbReference type="ChEBI" id="CHEBI:30616"/>
        <dbReference type="ChEBI" id="CHEBI:33019"/>
        <dbReference type="ChEBI" id="CHEBI:57502"/>
        <dbReference type="ChEBI" id="CHEBI:58437"/>
        <dbReference type="EC" id="2.7.7.18"/>
    </reaction>
</comment>
<evidence type="ECO:0000256" key="3">
    <source>
        <dbReference type="ARBA" id="ARBA00004173"/>
    </source>
</evidence>
<dbReference type="NCBIfam" id="TIGR00482">
    <property type="entry name" value="nicotinate (nicotinamide) nucleotide adenylyltransferase"/>
    <property type="match status" value="1"/>
</dbReference>
<accession>A0A8T0A0Y0</accession>
<organism evidence="20 21">
    <name type="scientific">Meloidogyne graminicola</name>
    <dbReference type="NCBI Taxonomy" id="189291"/>
    <lineage>
        <taxon>Eukaryota</taxon>
        <taxon>Metazoa</taxon>
        <taxon>Ecdysozoa</taxon>
        <taxon>Nematoda</taxon>
        <taxon>Chromadorea</taxon>
        <taxon>Rhabditida</taxon>
        <taxon>Tylenchina</taxon>
        <taxon>Tylenchomorpha</taxon>
        <taxon>Tylenchoidea</taxon>
        <taxon>Meloidogynidae</taxon>
        <taxon>Meloidogyninae</taxon>
        <taxon>Meloidogyne</taxon>
    </lineage>
</organism>
<keyword evidence="11 18" id="KW-0547">Nucleotide-binding</keyword>
<dbReference type="GO" id="GO:0003723">
    <property type="term" value="F:RNA binding"/>
    <property type="evidence" value="ECO:0007669"/>
    <property type="project" value="UniProtKB-KW"/>
</dbReference>
<evidence type="ECO:0000256" key="12">
    <source>
        <dbReference type="ARBA" id="ARBA00022840"/>
    </source>
</evidence>
<dbReference type="Gene3D" id="3.10.450.220">
    <property type="match status" value="1"/>
</dbReference>
<dbReference type="GO" id="GO:0005730">
    <property type="term" value="C:nucleolus"/>
    <property type="evidence" value="ECO:0007669"/>
    <property type="project" value="UniProtKB-SubCell"/>
</dbReference>
<dbReference type="PANTHER" id="PTHR12039">
    <property type="entry name" value="NICOTINAMIDE MONONUCLEOTIDE ADENYLYLTRANSFERASE"/>
    <property type="match status" value="1"/>
</dbReference>
<keyword evidence="7" id="KW-0690">Ribosome biogenesis</keyword>
<dbReference type="Proteomes" id="UP000605970">
    <property type="component" value="Unassembled WGS sequence"/>
</dbReference>
<dbReference type="PANTHER" id="PTHR12039:SF0">
    <property type="entry name" value="NICOTINAMIDE-NUCLEOTIDE ADENYLYLTRANSFERASE"/>
    <property type="match status" value="1"/>
</dbReference>
<reference evidence="20" key="1">
    <citation type="journal article" date="2020" name="Ecol. Evol.">
        <title>Genome structure and content of the rice root-knot nematode (Meloidogyne graminicola).</title>
        <authorList>
            <person name="Phan N.T."/>
            <person name="Danchin E.G.J."/>
            <person name="Klopp C."/>
            <person name="Perfus-Barbeoch L."/>
            <person name="Kozlowski D.K."/>
            <person name="Koutsovoulos G.D."/>
            <person name="Lopez-Roques C."/>
            <person name="Bouchez O."/>
            <person name="Zahm M."/>
            <person name="Besnard G."/>
            <person name="Bellafiore S."/>
        </authorList>
    </citation>
    <scope>NUCLEOTIDE SEQUENCE</scope>
    <source>
        <strain evidence="20">VN-18</strain>
    </source>
</reference>
<dbReference type="GO" id="GO:0005524">
    <property type="term" value="F:ATP binding"/>
    <property type="evidence" value="ECO:0007669"/>
    <property type="project" value="UniProtKB-KW"/>
</dbReference>
<evidence type="ECO:0000256" key="4">
    <source>
        <dbReference type="ARBA" id="ARBA00004604"/>
    </source>
</evidence>
<evidence type="ECO:0000256" key="5">
    <source>
        <dbReference type="ARBA" id="ARBA00009895"/>
    </source>
</evidence>
<keyword evidence="21" id="KW-1185">Reference proteome</keyword>
<dbReference type="EC" id="2.7.7.18" evidence="18"/>
<keyword evidence="9 18" id="KW-0808">Transferase</keyword>
<dbReference type="FunFam" id="2.30.130.10:FF:000002">
    <property type="entry name" value="60S ribosome subunit biogenesis protein NIP7 homolog"/>
    <property type="match status" value="1"/>
</dbReference>
<keyword evidence="15" id="KW-0496">Mitochondrion</keyword>
<evidence type="ECO:0000256" key="1">
    <source>
        <dbReference type="ARBA" id="ARBA00001946"/>
    </source>
</evidence>
<evidence type="ECO:0000256" key="15">
    <source>
        <dbReference type="ARBA" id="ARBA00023128"/>
    </source>
</evidence>
<keyword evidence="14 18" id="KW-0520">NAD</keyword>